<accession>A0A3D8J204</accession>
<evidence type="ECO:0000313" key="2">
    <source>
        <dbReference type="EMBL" id="RDU71403.1"/>
    </source>
</evidence>
<comment type="caution">
    <text evidence="2">The sequence shown here is derived from an EMBL/GenBank/DDBJ whole genome shotgun (WGS) entry which is preliminary data.</text>
</comment>
<dbReference type="OrthoDB" id="5325764at2"/>
<gene>
    <name evidence="2" type="ORF">CQA58_02330</name>
</gene>
<sequence length="180" mass="19944">MRVLSLIFAILLSGCFSLKTPLPAVSYFDLDQSFPSKTCKKSINLGISEIRSADLYNTPEMILRKNNGEIVALQSQVWVDVPKNLFKKLLLKKFNSECIHTSIAPFGGVKNDLLLKIEILNFDILESGGVKVSVFYELSSLKNFEVLKSGILSVKEAGESVPAFKKAILSILDKLSSMVR</sequence>
<dbReference type="PROSITE" id="PS51257">
    <property type="entry name" value="PROKAR_LIPOPROTEIN"/>
    <property type="match status" value="1"/>
</dbReference>
<keyword evidence="3" id="KW-1185">Reference proteome</keyword>
<dbReference type="AlphaFoldDB" id="A0A3D8J204"/>
<dbReference type="SUPFAM" id="SSF159594">
    <property type="entry name" value="XCC0632-like"/>
    <property type="match status" value="1"/>
</dbReference>
<feature type="domain" description="ABC-type transport auxiliary lipoprotein component" evidence="1">
    <location>
        <begin position="39"/>
        <end position="176"/>
    </location>
</feature>
<proteinExistence type="predicted"/>
<dbReference type="RefSeq" id="WP_115569115.1">
    <property type="nucleotide sequence ID" value="NZ_NXLV01000003.1"/>
</dbReference>
<evidence type="ECO:0000313" key="3">
    <source>
        <dbReference type="Proteomes" id="UP000257045"/>
    </source>
</evidence>
<reference evidence="2 3" key="1">
    <citation type="submission" date="2018-04" db="EMBL/GenBank/DDBJ databases">
        <title>Novel Campyloabacter and Helicobacter Species and Strains.</title>
        <authorList>
            <person name="Mannion A.J."/>
            <person name="Shen Z."/>
            <person name="Fox J.G."/>
        </authorList>
    </citation>
    <scope>NUCLEOTIDE SEQUENCE [LARGE SCALE GENOMIC DNA]</scope>
    <source>
        <strain evidence="2 3">MIT 04-9366</strain>
    </source>
</reference>
<dbReference type="InterPro" id="IPR005586">
    <property type="entry name" value="ABC_trans_aux"/>
</dbReference>
<dbReference type="EMBL" id="NXLV01000003">
    <property type="protein sequence ID" value="RDU71403.1"/>
    <property type="molecule type" value="Genomic_DNA"/>
</dbReference>
<name>A0A3D8J204_9HELI</name>
<dbReference type="Proteomes" id="UP000257045">
    <property type="component" value="Unassembled WGS sequence"/>
</dbReference>
<dbReference type="Pfam" id="PF03886">
    <property type="entry name" value="ABC_trans_aux"/>
    <property type="match status" value="1"/>
</dbReference>
<protein>
    <recommendedName>
        <fullName evidence="1">ABC-type transport auxiliary lipoprotein component domain-containing protein</fullName>
    </recommendedName>
</protein>
<dbReference type="Gene3D" id="3.40.50.10610">
    <property type="entry name" value="ABC-type transport auxiliary lipoprotein component"/>
    <property type="match status" value="1"/>
</dbReference>
<organism evidence="2 3">
    <name type="scientific">Helicobacter brantae</name>
    <dbReference type="NCBI Taxonomy" id="375927"/>
    <lineage>
        <taxon>Bacteria</taxon>
        <taxon>Pseudomonadati</taxon>
        <taxon>Campylobacterota</taxon>
        <taxon>Epsilonproteobacteria</taxon>
        <taxon>Campylobacterales</taxon>
        <taxon>Helicobacteraceae</taxon>
        <taxon>Helicobacter</taxon>
    </lineage>
</organism>
<evidence type="ECO:0000259" key="1">
    <source>
        <dbReference type="Pfam" id="PF03886"/>
    </source>
</evidence>